<keyword evidence="4" id="KW-0472">Membrane</keyword>
<evidence type="ECO:0000313" key="6">
    <source>
        <dbReference type="Proteomes" id="UP000561438"/>
    </source>
</evidence>
<name>A0A850H052_9SPHN</name>
<dbReference type="SUPFAM" id="SSF111369">
    <property type="entry name" value="HlyD-like secretion proteins"/>
    <property type="match status" value="1"/>
</dbReference>
<sequence>MGLLPQDFSFARKGLPIVAVVGLIVAALFIWFGLPERELEEPEREPPRATGELANVPRVAGAGVVEPSSETISIGTALAGLVTDLKVQPGDYVTKGQPLFAVDTRAIRSRIAETGAGVGEARAAISEAQAAIAEARAAEATAARQLALYRNVEDPAAVSQAEVIRAEGEASAARERRQTAESRLAAAHARLDSAQAQVASARTELGRATVRAPIAGEILAVNIRPGEYLSTTGGGGNSQSFIEMGETRPLHIRVDIDEEQAPRVALGEPATVSPRGAADRQVKARFVRAEPQVVPKRSLTNSAAERVDVRVLQIIYELPDSDGLFRVGQQVDAFIPARRGRSTEPSQPAQLSE</sequence>
<protein>
    <submittedName>
        <fullName evidence="5">Efflux RND transporter periplasmic adaptor subunit</fullName>
    </submittedName>
</protein>
<accession>A0A850H052</accession>
<gene>
    <name evidence="5" type="ORF">HUV48_09785</name>
</gene>
<dbReference type="PANTHER" id="PTHR32347">
    <property type="entry name" value="EFFLUX SYSTEM COMPONENT YKNX-RELATED"/>
    <property type="match status" value="1"/>
</dbReference>
<dbReference type="RefSeq" id="WP_176267599.1">
    <property type="nucleotide sequence ID" value="NZ_JABWGV010000003.1"/>
</dbReference>
<proteinExistence type="predicted"/>
<dbReference type="Gene3D" id="2.40.50.100">
    <property type="match status" value="1"/>
</dbReference>
<dbReference type="PANTHER" id="PTHR32347:SF27">
    <property type="entry name" value="RND EFFLUX PUMP MEMBRANE FUSION PROTEIN BARREL-SANDWICH DOMAIN-CONTAINING PROTEIN"/>
    <property type="match status" value="1"/>
</dbReference>
<dbReference type="Gene3D" id="2.40.30.170">
    <property type="match status" value="1"/>
</dbReference>
<feature type="coiled-coil region" evidence="3">
    <location>
        <begin position="163"/>
        <end position="211"/>
    </location>
</feature>
<evidence type="ECO:0000256" key="2">
    <source>
        <dbReference type="ARBA" id="ARBA00023054"/>
    </source>
</evidence>
<keyword evidence="4" id="KW-1133">Transmembrane helix</keyword>
<evidence type="ECO:0000313" key="5">
    <source>
        <dbReference type="EMBL" id="NVD45304.1"/>
    </source>
</evidence>
<evidence type="ECO:0000256" key="1">
    <source>
        <dbReference type="ARBA" id="ARBA00004196"/>
    </source>
</evidence>
<evidence type="ECO:0000256" key="4">
    <source>
        <dbReference type="SAM" id="Phobius"/>
    </source>
</evidence>
<dbReference type="EMBL" id="JABWGV010000003">
    <property type="protein sequence ID" value="NVD45304.1"/>
    <property type="molecule type" value="Genomic_DNA"/>
</dbReference>
<feature type="transmembrane region" description="Helical" evidence="4">
    <location>
        <begin position="15"/>
        <end position="34"/>
    </location>
</feature>
<dbReference type="AlphaFoldDB" id="A0A850H052"/>
<reference evidence="5 6" key="1">
    <citation type="submission" date="2020-06" db="EMBL/GenBank/DDBJ databases">
        <title>Altererythrobacter sp. HHU K3-1.</title>
        <authorList>
            <person name="Zhang D."/>
            <person name="Xue H."/>
        </authorList>
    </citation>
    <scope>NUCLEOTIDE SEQUENCE [LARGE SCALE GENOMIC DNA]</scope>
    <source>
        <strain evidence="5 6">HHU K3-1</strain>
    </source>
</reference>
<keyword evidence="2 3" id="KW-0175">Coiled coil</keyword>
<dbReference type="Gene3D" id="1.10.287.470">
    <property type="entry name" value="Helix hairpin bin"/>
    <property type="match status" value="1"/>
</dbReference>
<comment type="subcellular location">
    <subcellularLocation>
        <location evidence="1">Cell envelope</location>
    </subcellularLocation>
</comment>
<organism evidence="5 6">
    <name type="scientific">Qipengyuania atrilutea</name>
    <dbReference type="NCBI Taxonomy" id="2744473"/>
    <lineage>
        <taxon>Bacteria</taxon>
        <taxon>Pseudomonadati</taxon>
        <taxon>Pseudomonadota</taxon>
        <taxon>Alphaproteobacteria</taxon>
        <taxon>Sphingomonadales</taxon>
        <taxon>Erythrobacteraceae</taxon>
        <taxon>Qipengyuania</taxon>
    </lineage>
</organism>
<dbReference type="GO" id="GO:0030313">
    <property type="term" value="C:cell envelope"/>
    <property type="evidence" value="ECO:0007669"/>
    <property type="project" value="UniProtKB-SubCell"/>
</dbReference>
<dbReference type="Proteomes" id="UP000561438">
    <property type="component" value="Unassembled WGS sequence"/>
</dbReference>
<dbReference type="InterPro" id="IPR050465">
    <property type="entry name" value="UPF0194_transport"/>
</dbReference>
<evidence type="ECO:0000256" key="3">
    <source>
        <dbReference type="SAM" id="Coils"/>
    </source>
</evidence>
<comment type="caution">
    <text evidence="5">The sequence shown here is derived from an EMBL/GenBank/DDBJ whole genome shotgun (WGS) entry which is preliminary data.</text>
</comment>
<keyword evidence="6" id="KW-1185">Reference proteome</keyword>
<keyword evidence="4" id="KW-0812">Transmembrane</keyword>